<sequence>MEQASVYRYKSYLRHLLIWADDTYLGNAQKIKPAFTAYIDKMQKADGKGSLANTSKKKIIGCAKRLFNWAKMNYPRKFKEISNAWIDTLKPPRNVH</sequence>
<evidence type="ECO:0000313" key="3">
    <source>
        <dbReference type="EMBL" id="GAG11225.1"/>
    </source>
</evidence>
<reference evidence="3" key="1">
    <citation type="journal article" date="2014" name="Front. Microbiol.">
        <title>High frequency of phylogenetically diverse reductive dehalogenase-homologous genes in deep subseafloor sedimentary metagenomes.</title>
        <authorList>
            <person name="Kawai M."/>
            <person name="Futagami T."/>
            <person name="Toyoda A."/>
            <person name="Takaki Y."/>
            <person name="Nishi S."/>
            <person name="Hori S."/>
            <person name="Arai W."/>
            <person name="Tsubouchi T."/>
            <person name="Morono Y."/>
            <person name="Uchiyama I."/>
            <person name="Ito T."/>
            <person name="Fujiyama A."/>
            <person name="Inagaki F."/>
            <person name="Takami H."/>
        </authorList>
    </citation>
    <scope>NUCLEOTIDE SEQUENCE</scope>
    <source>
        <strain evidence="3">Expedition CK06-06</strain>
    </source>
</reference>
<keyword evidence="1" id="KW-0238">DNA-binding</keyword>
<dbReference type="InterPro" id="IPR010998">
    <property type="entry name" value="Integrase_recombinase_N"/>
</dbReference>
<comment type="caution">
    <text evidence="3">The sequence shown here is derived from an EMBL/GenBank/DDBJ whole genome shotgun (WGS) entry which is preliminary data.</text>
</comment>
<dbReference type="GO" id="GO:0003677">
    <property type="term" value="F:DNA binding"/>
    <property type="evidence" value="ECO:0007669"/>
    <property type="project" value="UniProtKB-KW"/>
</dbReference>
<organism evidence="3">
    <name type="scientific">marine sediment metagenome</name>
    <dbReference type="NCBI Taxonomy" id="412755"/>
    <lineage>
        <taxon>unclassified sequences</taxon>
        <taxon>metagenomes</taxon>
        <taxon>ecological metagenomes</taxon>
    </lineage>
</organism>
<dbReference type="AlphaFoldDB" id="X0UZH2"/>
<gene>
    <name evidence="3" type="ORF">S01H1_43007</name>
</gene>
<feature type="domain" description="Core-binding (CB)" evidence="2">
    <location>
        <begin position="1"/>
        <end position="71"/>
    </location>
</feature>
<dbReference type="InterPro" id="IPR044068">
    <property type="entry name" value="CB"/>
</dbReference>
<evidence type="ECO:0000259" key="2">
    <source>
        <dbReference type="PROSITE" id="PS51900"/>
    </source>
</evidence>
<dbReference type="EMBL" id="BARS01027373">
    <property type="protein sequence ID" value="GAG11225.1"/>
    <property type="molecule type" value="Genomic_DNA"/>
</dbReference>
<accession>X0UZH2</accession>
<protein>
    <recommendedName>
        <fullName evidence="2">Core-binding (CB) domain-containing protein</fullName>
    </recommendedName>
</protein>
<evidence type="ECO:0000256" key="1">
    <source>
        <dbReference type="ARBA" id="ARBA00023125"/>
    </source>
</evidence>
<feature type="non-terminal residue" evidence="3">
    <location>
        <position position="96"/>
    </location>
</feature>
<dbReference type="PROSITE" id="PS51900">
    <property type="entry name" value="CB"/>
    <property type="match status" value="1"/>
</dbReference>
<name>X0UZH2_9ZZZZ</name>
<dbReference type="Gene3D" id="1.10.150.130">
    <property type="match status" value="1"/>
</dbReference>
<proteinExistence type="predicted"/>